<evidence type="ECO:0000256" key="2">
    <source>
        <dbReference type="ARBA" id="ARBA00022617"/>
    </source>
</evidence>
<keyword evidence="4 7" id="KW-0560">Oxidoreductase</keyword>
<reference evidence="8 9" key="1">
    <citation type="submission" date="2017-06" db="EMBL/GenBank/DDBJ databases">
        <authorList>
            <person name="Kim H.J."/>
            <person name="Triplett B.A."/>
        </authorList>
    </citation>
    <scope>NUCLEOTIDE SEQUENCE [LARGE SCALE GENOMIC DNA]</scope>
    <source>
        <strain evidence="8">FRACA_ARgP5</strain>
    </source>
</reference>
<evidence type="ECO:0000313" key="9">
    <source>
        <dbReference type="Proteomes" id="UP000234331"/>
    </source>
</evidence>
<keyword evidence="6 7" id="KW-0503">Monooxygenase</keyword>
<name>A0A2I2L0Q2_9ACTN</name>
<dbReference type="EMBL" id="FZMO01000538">
    <property type="protein sequence ID" value="SNQ51485.1"/>
    <property type="molecule type" value="Genomic_DNA"/>
</dbReference>
<evidence type="ECO:0000256" key="3">
    <source>
        <dbReference type="ARBA" id="ARBA00022723"/>
    </source>
</evidence>
<keyword evidence="2 7" id="KW-0349">Heme</keyword>
<proteinExistence type="inferred from homology"/>
<dbReference type="InterPro" id="IPR017972">
    <property type="entry name" value="Cyt_P450_CS"/>
</dbReference>
<dbReference type="InterPro" id="IPR002397">
    <property type="entry name" value="Cyt_P450_B"/>
</dbReference>
<evidence type="ECO:0000313" key="8">
    <source>
        <dbReference type="EMBL" id="SNQ51485.1"/>
    </source>
</evidence>
<protein>
    <submittedName>
        <fullName evidence="8">Cytochrome P450</fullName>
    </submittedName>
</protein>
<dbReference type="GO" id="GO:0016705">
    <property type="term" value="F:oxidoreductase activity, acting on paired donors, with incorporation or reduction of molecular oxygen"/>
    <property type="evidence" value="ECO:0007669"/>
    <property type="project" value="InterPro"/>
</dbReference>
<keyword evidence="5 7" id="KW-0408">Iron</keyword>
<dbReference type="PANTHER" id="PTHR46696">
    <property type="entry name" value="P450, PUTATIVE (EUROFUNG)-RELATED"/>
    <property type="match status" value="1"/>
</dbReference>
<sequence length="425" mass="46706">MNTTTTDPAATASTTPAAGSMSLDDAILASFMPESRHNPYPAYDVLREAGPFVPGPFNLQIVSRYGEADAILQDSGWSHAQEPEFLHPKSDGTDLPASFLWMEPPDHTRLRRLVSKAFTARGLESLRGRVKEVATEVVDSVIKAGEVDVVEELAYPLPLTMIAEMIGVPREDHDSVRAMSAGIARGLDPDTLLTDEELQSRYDGAAHFRDYFERLVAERRAHPKDDLITALAQVEAEGDRLTTGEMIATLTVLLVAGHETTVNLLANGVLSLTRNPDQFEVLKRDPDLALAAVDELMRYDGPSHATTRMAVRDMEISGHAFKEGDGVLILLAAANRDSRVYENPNRLDLTRYARSKTIPRHLGFGVGLHYCIGAPLVRLEMECMLRELARRAPVMTLLADPPPYRPNIVVRGIAELPVRFEAPAA</sequence>
<dbReference type="PRINTS" id="PR00385">
    <property type="entry name" value="P450"/>
</dbReference>
<dbReference type="GO" id="GO:0020037">
    <property type="term" value="F:heme binding"/>
    <property type="evidence" value="ECO:0007669"/>
    <property type="project" value="InterPro"/>
</dbReference>
<dbReference type="GO" id="GO:0005506">
    <property type="term" value="F:iron ion binding"/>
    <property type="evidence" value="ECO:0007669"/>
    <property type="project" value="InterPro"/>
</dbReference>
<dbReference type="RefSeq" id="WP_243408072.1">
    <property type="nucleotide sequence ID" value="NZ_FZMO01000538.1"/>
</dbReference>
<dbReference type="PROSITE" id="PS00086">
    <property type="entry name" value="CYTOCHROME_P450"/>
    <property type="match status" value="1"/>
</dbReference>
<evidence type="ECO:0000256" key="7">
    <source>
        <dbReference type="RuleBase" id="RU000461"/>
    </source>
</evidence>
<comment type="similarity">
    <text evidence="1 7">Belongs to the cytochrome P450 family.</text>
</comment>
<organism evidence="8 9">
    <name type="scientific">Frankia canadensis</name>
    <dbReference type="NCBI Taxonomy" id="1836972"/>
    <lineage>
        <taxon>Bacteria</taxon>
        <taxon>Bacillati</taxon>
        <taxon>Actinomycetota</taxon>
        <taxon>Actinomycetes</taxon>
        <taxon>Frankiales</taxon>
        <taxon>Frankiaceae</taxon>
        <taxon>Frankia</taxon>
    </lineage>
</organism>
<evidence type="ECO:0000256" key="4">
    <source>
        <dbReference type="ARBA" id="ARBA00023002"/>
    </source>
</evidence>
<keyword evidence="3 7" id="KW-0479">Metal-binding</keyword>
<accession>A0A2I2L0Q2</accession>
<evidence type="ECO:0000256" key="5">
    <source>
        <dbReference type="ARBA" id="ARBA00023004"/>
    </source>
</evidence>
<keyword evidence="9" id="KW-1185">Reference proteome</keyword>
<dbReference type="GO" id="GO:0004497">
    <property type="term" value="F:monooxygenase activity"/>
    <property type="evidence" value="ECO:0007669"/>
    <property type="project" value="UniProtKB-KW"/>
</dbReference>
<dbReference type="PRINTS" id="PR00359">
    <property type="entry name" value="BP450"/>
</dbReference>
<evidence type="ECO:0000256" key="1">
    <source>
        <dbReference type="ARBA" id="ARBA00010617"/>
    </source>
</evidence>
<dbReference type="Gene3D" id="1.10.630.10">
    <property type="entry name" value="Cytochrome P450"/>
    <property type="match status" value="1"/>
</dbReference>
<gene>
    <name evidence="8" type="ORF">FRACA_710009</name>
</gene>
<dbReference type="AlphaFoldDB" id="A0A2I2L0Q2"/>
<dbReference type="Pfam" id="PF00067">
    <property type="entry name" value="p450"/>
    <property type="match status" value="1"/>
</dbReference>
<dbReference type="Proteomes" id="UP000234331">
    <property type="component" value="Unassembled WGS sequence"/>
</dbReference>
<dbReference type="SUPFAM" id="SSF48264">
    <property type="entry name" value="Cytochrome P450"/>
    <property type="match status" value="1"/>
</dbReference>
<dbReference type="InterPro" id="IPR036396">
    <property type="entry name" value="Cyt_P450_sf"/>
</dbReference>
<dbReference type="FunFam" id="1.10.630.10:FF:000018">
    <property type="entry name" value="Cytochrome P450 monooxygenase"/>
    <property type="match status" value="1"/>
</dbReference>
<dbReference type="PANTHER" id="PTHR46696:SF1">
    <property type="entry name" value="CYTOCHROME P450 YJIB-RELATED"/>
    <property type="match status" value="1"/>
</dbReference>
<dbReference type="CDD" id="cd20625">
    <property type="entry name" value="CYP164-like"/>
    <property type="match status" value="1"/>
</dbReference>
<evidence type="ECO:0000256" key="6">
    <source>
        <dbReference type="ARBA" id="ARBA00023033"/>
    </source>
</evidence>
<dbReference type="InterPro" id="IPR001128">
    <property type="entry name" value="Cyt_P450"/>
</dbReference>